<evidence type="ECO:0000256" key="1">
    <source>
        <dbReference type="SAM" id="Phobius"/>
    </source>
</evidence>
<sequence length="59" mass="5846">AGAGTFEAGVVAALLPFGIDAKTALQAAVNLHLFILGSTLLAGLLSLALPARRQSGDGE</sequence>
<name>A0A3B1A4T1_9ZZZZ</name>
<gene>
    <name evidence="2" type="ORF">MNBD_GAMMA20-1008</name>
</gene>
<evidence type="ECO:0000313" key="2">
    <source>
        <dbReference type="EMBL" id="VAW96580.1"/>
    </source>
</evidence>
<keyword evidence="1" id="KW-1133">Transmembrane helix</keyword>
<feature type="non-terminal residue" evidence="2">
    <location>
        <position position="1"/>
    </location>
</feature>
<dbReference type="EMBL" id="UOFU01000100">
    <property type="protein sequence ID" value="VAW96580.1"/>
    <property type="molecule type" value="Genomic_DNA"/>
</dbReference>
<dbReference type="AlphaFoldDB" id="A0A3B1A4T1"/>
<organism evidence="2">
    <name type="scientific">hydrothermal vent metagenome</name>
    <dbReference type="NCBI Taxonomy" id="652676"/>
    <lineage>
        <taxon>unclassified sequences</taxon>
        <taxon>metagenomes</taxon>
        <taxon>ecological metagenomes</taxon>
    </lineage>
</organism>
<keyword evidence="1" id="KW-0812">Transmembrane</keyword>
<keyword evidence="1" id="KW-0472">Membrane</keyword>
<protein>
    <submittedName>
        <fullName evidence="2">Uncharacterized protein</fullName>
    </submittedName>
</protein>
<proteinExistence type="predicted"/>
<reference evidence="2" key="1">
    <citation type="submission" date="2018-06" db="EMBL/GenBank/DDBJ databases">
        <authorList>
            <person name="Zhirakovskaya E."/>
        </authorList>
    </citation>
    <scope>NUCLEOTIDE SEQUENCE</scope>
</reference>
<accession>A0A3B1A4T1</accession>
<feature type="transmembrane region" description="Helical" evidence="1">
    <location>
        <begin position="31"/>
        <end position="49"/>
    </location>
</feature>